<keyword evidence="5 6" id="KW-0472">Membrane</keyword>
<organism evidence="7 8">
    <name type="scientific">Cyprinus carpio</name>
    <name type="common">Common carp</name>
    <dbReference type="NCBI Taxonomy" id="7962"/>
    <lineage>
        <taxon>Eukaryota</taxon>
        <taxon>Metazoa</taxon>
        <taxon>Chordata</taxon>
        <taxon>Craniata</taxon>
        <taxon>Vertebrata</taxon>
        <taxon>Euteleostomi</taxon>
        <taxon>Actinopterygii</taxon>
        <taxon>Neopterygii</taxon>
        <taxon>Teleostei</taxon>
        <taxon>Ostariophysi</taxon>
        <taxon>Cypriniformes</taxon>
        <taxon>Cyprinidae</taxon>
        <taxon>Cyprininae</taxon>
        <taxon>Cyprinus</taxon>
    </lineage>
</organism>
<dbReference type="AlphaFoldDB" id="A0A8C1LAM2"/>
<dbReference type="InterPro" id="IPR004254">
    <property type="entry name" value="AdipoR/HlyIII-related"/>
</dbReference>
<protein>
    <submittedName>
        <fullName evidence="7">Progestin and adipoQ receptor family member Va</fullName>
    </submittedName>
</protein>
<name>A0A8C1LAM2_CYPCA</name>
<feature type="transmembrane region" description="Helical" evidence="6">
    <location>
        <begin position="90"/>
        <end position="109"/>
    </location>
</feature>
<evidence type="ECO:0000256" key="6">
    <source>
        <dbReference type="SAM" id="Phobius"/>
    </source>
</evidence>
<accession>A0A8C1LAM2</accession>
<evidence type="ECO:0000256" key="5">
    <source>
        <dbReference type="ARBA" id="ARBA00023136"/>
    </source>
</evidence>
<evidence type="ECO:0000256" key="2">
    <source>
        <dbReference type="ARBA" id="ARBA00007018"/>
    </source>
</evidence>
<feature type="transmembrane region" description="Helical" evidence="6">
    <location>
        <begin position="207"/>
        <end position="229"/>
    </location>
</feature>
<dbReference type="PANTHER" id="PTHR20855:SF38">
    <property type="entry name" value="MEMBRANE PROGESTIN RECEPTOR GAMMA"/>
    <property type="match status" value="1"/>
</dbReference>
<dbReference type="Pfam" id="PF03006">
    <property type="entry name" value="HlyIII"/>
    <property type="match status" value="1"/>
</dbReference>
<reference evidence="7" key="2">
    <citation type="submission" date="2025-09" db="UniProtKB">
        <authorList>
            <consortium name="Ensembl"/>
        </authorList>
    </citation>
    <scope>IDENTIFICATION</scope>
</reference>
<proteinExistence type="inferred from homology"/>
<feature type="transmembrane region" description="Helical" evidence="6">
    <location>
        <begin position="47"/>
        <end position="69"/>
    </location>
</feature>
<dbReference type="Proteomes" id="UP000694427">
    <property type="component" value="Unplaced"/>
</dbReference>
<dbReference type="GO" id="GO:0016020">
    <property type="term" value="C:membrane"/>
    <property type="evidence" value="ECO:0007669"/>
    <property type="project" value="UniProtKB-SubCell"/>
</dbReference>
<dbReference type="PANTHER" id="PTHR20855">
    <property type="entry name" value="ADIPOR/PROGESTIN RECEPTOR-RELATED"/>
    <property type="match status" value="1"/>
</dbReference>
<keyword evidence="3 6" id="KW-0812">Transmembrane</keyword>
<reference evidence="7" key="1">
    <citation type="submission" date="2025-08" db="UniProtKB">
        <authorList>
            <consortium name="Ensembl"/>
        </authorList>
    </citation>
    <scope>IDENTIFICATION</scope>
</reference>
<dbReference type="Ensembl" id="ENSCCRT00010065603.1">
    <property type="protein sequence ID" value="ENSCCRP00010059820.1"/>
    <property type="gene ID" value="ENSCCRG00010025368.1"/>
</dbReference>
<keyword evidence="4 6" id="KW-1133">Transmembrane helix</keyword>
<evidence type="ECO:0000256" key="4">
    <source>
        <dbReference type="ARBA" id="ARBA00022989"/>
    </source>
</evidence>
<evidence type="ECO:0000313" key="7">
    <source>
        <dbReference type="Ensembl" id="ENSCCRP00010059820.1"/>
    </source>
</evidence>
<evidence type="ECO:0000313" key="8">
    <source>
        <dbReference type="Proteomes" id="UP000694427"/>
    </source>
</evidence>
<comment type="similarity">
    <text evidence="2">Belongs to the ADIPOR family.</text>
</comment>
<sequence length="239" mass="26864">MILSPGPFWFSCCHAVCTHSLPAVLKPSISERARHICFFFDYGLYTYINGLIALFTNIMFPIAVVNSVISTALACYSRCSWKLNQKLCKCLWIIAFVYPYLFDNIPLFYRVSDFGQYCSPSAHLAVFTGSLFATHLPEHLAPGSFDYIVNSKLWFFNASFRCHSHQLFHVFGIIGTHFQMTAIDLDMAAQKQWLHAHLLPVTLSNTAGAAFFSVVSGLCIVYVFSLGLFSARGVKDKLI</sequence>
<evidence type="ECO:0000256" key="1">
    <source>
        <dbReference type="ARBA" id="ARBA00004141"/>
    </source>
</evidence>
<evidence type="ECO:0000256" key="3">
    <source>
        <dbReference type="ARBA" id="ARBA00022692"/>
    </source>
</evidence>
<dbReference type="GO" id="GO:0038023">
    <property type="term" value="F:signaling receptor activity"/>
    <property type="evidence" value="ECO:0007669"/>
    <property type="project" value="TreeGrafter"/>
</dbReference>
<keyword evidence="8" id="KW-1185">Reference proteome</keyword>
<comment type="subcellular location">
    <subcellularLocation>
        <location evidence="1">Membrane</location>
        <topology evidence="1">Multi-pass membrane protein</topology>
    </subcellularLocation>
</comment>